<organism evidence="2 3">
    <name type="scientific">Oryza sativa subsp. japonica</name>
    <name type="common">Rice</name>
    <dbReference type="NCBI Taxonomy" id="39947"/>
    <lineage>
        <taxon>Eukaryota</taxon>
        <taxon>Viridiplantae</taxon>
        <taxon>Streptophyta</taxon>
        <taxon>Embryophyta</taxon>
        <taxon>Tracheophyta</taxon>
        <taxon>Spermatophyta</taxon>
        <taxon>Magnoliopsida</taxon>
        <taxon>Liliopsida</taxon>
        <taxon>Poales</taxon>
        <taxon>Poaceae</taxon>
        <taxon>BOP clade</taxon>
        <taxon>Oryzoideae</taxon>
        <taxon>Oryzeae</taxon>
        <taxon>Oryzinae</taxon>
        <taxon>Oryza</taxon>
        <taxon>Oryza sativa</taxon>
    </lineage>
</organism>
<reference evidence="2 3" key="3">
    <citation type="journal article" date="2013" name="Rice">
        <title>Improvement of the Oryza sativa Nipponbare reference genome using next generation sequence and optical map data.</title>
        <authorList>
            <person name="Kawahara Y."/>
            <person name="de la Bastide M."/>
            <person name="Hamilton J.P."/>
            <person name="Kanamori H."/>
            <person name="McCombie W.R."/>
            <person name="Ouyang S."/>
            <person name="Schwartz D.C."/>
            <person name="Tanaka T."/>
            <person name="Wu J."/>
            <person name="Zhou S."/>
            <person name="Childs K.L."/>
            <person name="Davidson R.M."/>
            <person name="Lin H."/>
            <person name="Quesada-Ocampo L."/>
            <person name="Vaillancourt B."/>
            <person name="Sakai H."/>
            <person name="Lee S.S."/>
            <person name="Kim J."/>
            <person name="Numa H."/>
            <person name="Itoh T."/>
            <person name="Buell C.R."/>
            <person name="Matsumoto T."/>
        </authorList>
    </citation>
    <scope>NUCLEOTIDE SEQUENCE [LARGE SCALE GENOMIC DNA]</scope>
    <source>
        <strain evidence="3">cv. Nipponbare</strain>
    </source>
</reference>
<feature type="non-terminal residue" evidence="2">
    <location>
        <position position="158"/>
    </location>
</feature>
<gene>
    <name evidence="2" type="ordered locus">Os04g0569500</name>
    <name evidence="2" type="ORF">OSNPB_040569500</name>
</gene>
<dbReference type="Gramene" id="Os04t0569500-00">
    <property type="protein sequence ID" value="Os04t0569500-00"/>
    <property type="gene ID" value="Os04g0569500"/>
</dbReference>
<dbReference type="Proteomes" id="UP000059680">
    <property type="component" value="Chromosome 4"/>
</dbReference>
<evidence type="ECO:0000313" key="2">
    <source>
        <dbReference type="EMBL" id="BAS90560.1"/>
    </source>
</evidence>
<proteinExistence type="predicted"/>
<dbReference type="InParanoid" id="A0A0P0WDN4"/>
<accession>A0A0P0WDN4</accession>
<feature type="region of interest" description="Disordered" evidence="1">
    <location>
        <begin position="91"/>
        <end position="158"/>
    </location>
</feature>
<sequence length="158" mass="16796">MTFSFCNLTIRHIIMPYLVEALGPGHWDAVAPRRRDEAHGRLAARGAVALAVVVHLAAEAGAAAGILAGEEVHLRGCAWWHRRAGECGGGCGEGLAAARREDEREEDDHGEEEHRPDGVEERPLPLPAAAAAAAGEGAPAVRAQGAEEAHGEARRRRR</sequence>
<reference evidence="2 3" key="2">
    <citation type="journal article" date="2013" name="Plant Cell Physiol.">
        <title>Rice Annotation Project Database (RAP-DB): an integrative and interactive database for rice genomics.</title>
        <authorList>
            <person name="Sakai H."/>
            <person name="Lee S.S."/>
            <person name="Tanaka T."/>
            <person name="Numa H."/>
            <person name="Kim J."/>
            <person name="Kawahara Y."/>
            <person name="Wakimoto H."/>
            <person name="Yang C.C."/>
            <person name="Iwamoto M."/>
            <person name="Abe T."/>
            <person name="Yamada Y."/>
            <person name="Muto A."/>
            <person name="Inokuchi H."/>
            <person name="Ikemura T."/>
            <person name="Matsumoto T."/>
            <person name="Sasaki T."/>
            <person name="Itoh T."/>
        </authorList>
    </citation>
    <scope>NUCLEOTIDE SEQUENCE [LARGE SCALE GENOMIC DNA]</scope>
    <source>
        <strain evidence="3">cv. Nipponbare</strain>
    </source>
</reference>
<dbReference type="PaxDb" id="39947-A0A0P0WDN4"/>
<evidence type="ECO:0000256" key="1">
    <source>
        <dbReference type="SAM" id="MobiDB-lite"/>
    </source>
</evidence>
<protein>
    <submittedName>
        <fullName evidence="2">Os04g0569500 protein</fullName>
    </submittedName>
</protein>
<evidence type="ECO:0000313" key="3">
    <source>
        <dbReference type="Proteomes" id="UP000059680"/>
    </source>
</evidence>
<reference evidence="3" key="1">
    <citation type="journal article" date="2005" name="Nature">
        <title>The map-based sequence of the rice genome.</title>
        <authorList>
            <consortium name="International rice genome sequencing project (IRGSP)"/>
            <person name="Matsumoto T."/>
            <person name="Wu J."/>
            <person name="Kanamori H."/>
            <person name="Katayose Y."/>
            <person name="Fujisawa M."/>
            <person name="Namiki N."/>
            <person name="Mizuno H."/>
            <person name="Yamamoto K."/>
            <person name="Antonio B.A."/>
            <person name="Baba T."/>
            <person name="Sakata K."/>
            <person name="Nagamura Y."/>
            <person name="Aoki H."/>
            <person name="Arikawa K."/>
            <person name="Arita K."/>
            <person name="Bito T."/>
            <person name="Chiden Y."/>
            <person name="Fujitsuka N."/>
            <person name="Fukunaka R."/>
            <person name="Hamada M."/>
            <person name="Harada C."/>
            <person name="Hayashi A."/>
            <person name="Hijishita S."/>
            <person name="Honda M."/>
            <person name="Hosokawa S."/>
            <person name="Ichikawa Y."/>
            <person name="Idonuma A."/>
            <person name="Iijima M."/>
            <person name="Ikeda M."/>
            <person name="Ikeno M."/>
            <person name="Ito K."/>
            <person name="Ito S."/>
            <person name="Ito T."/>
            <person name="Ito Y."/>
            <person name="Ito Y."/>
            <person name="Iwabuchi A."/>
            <person name="Kamiya K."/>
            <person name="Karasawa W."/>
            <person name="Kurita K."/>
            <person name="Katagiri S."/>
            <person name="Kikuta A."/>
            <person name="Kobayashi H."/>
            <person name="Kobayashi N."/>
            <person name="Machita K."/>
            <person name="Maehara T."/>
            <person name="Masukawa M."/>
            <person name="Mizubayashi T."/>
            <person name="Mukai Y."/>
            <person name="Nagasaki H."/>
            <person name="Nagata Y."/>
            <person name="Naito S."/>
            <person name="Nakashima M."/>
            <person name="Nakama Y."/>
            <person name="Nakamichi Y."/>
            <person name="Nakamura M."/>
            <person name="Meguro A."/>
            <person name="Negishi M."/>
            <person name="Ohta I."/>
            <person name="Ohta T."/>
            <person name="Okamoto M."/>
            <person name="Ono N."/>
            <person name="Saji S."/>
            <person name="Sakaguchi M."/>
            <person name="Sakai K."/>
            <person name="Shibata M."/>
            <person name="Shimokawa T."/>
            <person name="Song J."/>
            <person name="Takazaki Y."/>
            <person name="Terasawa K."/>
            <person name="Tsugane M."/>
            <person name="Tsuji K."/>
            <person name="Ueda S."/>
            <person name="Waki K."/>
            <person name="Yamagata H."/>
            <person name="Yamamoto M."/>
            <person name="Yamamoto S."/>
            <person name="Yamane H."/>
            <person name="Yoshiki S."/>
            <person name="Yoshihara R."/>
            <person name="Yukawa K."/>
            <person name="Zhong H."/>
            <person name="Yano M."/>
            <person name="Yuan Q."/>
            <person name="Ouyang S."/>
            <person name="Liu J."/>
            <person name="Jones K.M."/>
            <person name="Gansberger K."/>
            <person name="Moffat K."/>
            <person name="Hill J."/>
            <person name="Bera J."/>
            <person name="Fadrosh D."/>
            <person name="Jin S."/>
            <person name="Johri S."/>
            <person name="Kim M."/>
            <person name="Overton L."/>
            <person name="Reardon M."/>
            <person name="Tsitrin T."/>
            <person name="Vuong H."/>
            <person name="Weaver B."/>
            <person name="Ciecko A."/>
            <person name="Tallon L."/>
            <person name="Jackson J."/>
            <person name="Pai G."/>
            <person name="Aken S.V."/>
            <person name="Utterback T."/>
            <person name="Reidmuller S."/>
            <person name="Feldblyum T."/>
            <person name="Hsiao J."/>
            <person name="Zismann V."/>
            <person name="Iobst S."/>
            <person name="de Vazeille A.R."/>
            <person name="Buell C.R."/>
            <person name="Ying K."/>
            <person name="Li Y."/>
            <person name="Lu T."/>
            <person name="Huang Y."/>
            <person name="Zhao Q."/>
            <person name="Feng Q."/>
            <person name="Zhang L."/>
            <person name="Zhu J."/>
            <person name="Weng Q."/>
            <person name="Mu J."/>
            <person name="Lu Y."/>
            <person name="Fan D."/>
            <person name="Liu Y."/>
            <person name="Guan J."/>
            <person name="Zhang Y."/>
            <person name="Yu S."/>
            <person name="Liu X."/>
            <person name="Zhang Y."/>
            <person name="Hong G."/>
            <person name="Han B."/>
            <person name="Choisne N."/>
            <person name="Demange N."/>
            <person name="Orjeda G."/>
            <person name="Samain S."/>
            <person name="Cattolico L."/>
            <person name="Pelletier E."/>
            <person name="Couloux A."/>
            <person name="Segurens B."/>
            <person name="Wincker P."/>
            <person name="D'Hont A."/>
            <person name="Scarpelli C."/>
            <person name="Weissenbach J."/>
            <person name="Salanoubat M."/>
            <person name="Quetier F."/>
            <person name="Yu Y."/>
            <person name="Kim H.R."/>
            <person name="Rambo T."/>
            <person name="Currie J."/>
            <person name="Collura K."/>
            <person name="Luo M."/>
            <person name="Yang T."/>
            <person name="Ammiraju J.S.S."/>
            <person name="Engler F."/>
            <person name="Soderlund C."/>
            <person name="Wing R.A."/>
            <person name="Palmer L.E."/>
            <person name="de la Bastide M."/>
            <person name="Spiegel L."/>
            <person name="Nascimento L."/>
            <person name="Zutavern T."/>
            <person name="O'Shaughnessy A."/>
            <person name="Dike S."/>
            <person name="Dedhia N."/>
            <person name="Preston R."/>
            <person name="Balija V."/>
            <person name="McCombie W.R."/>
            <person name="Chow T."/>
            <person name="Chen H."/>
            <person name="Chung M."/>
            <person name="Chen C."/>
            <person name="Shaw J."/>
            <person name="Wu H."/>
            <person name="Hsiao K."/>
            <person name="Chao Y."/>
            <person name="Chu M."/>
            <person name="Cheng C."/>
            <person name="Hour A."/>
            <person name="Lee P."/>
            <person name="Lin S."/>
            <person name="Lin Y."/>
            <person name="Liou J."/>
            <person name="Liu S."/>
            <person name="Hsing Y."/>
            <person name="Raghuvanshi S."/>
            <person name="Mohanty A."/>
            <person name="Bharti A.K."/>
            <person name="Gaur A."/>
            <person name="Gupta V."/>
            <person name="Kumar D."/>
            <person name="Ravi V."/>
            <person name="Vij S."/>
            <person name="Kapur A."/>
            <person name="Khurana P."/>
            <person name="Khurana P."/>
            <person name="Khurana J.P."/>
            <person name="Tyagi A.K."/>
            <person name="Gaikwad K."/>
            <person name="Singh A."/>
            <person name="Dalal V."/>
            <person name="Srivastava S."/>
            <person name="Dixit A."/>
            <person name="Pal A.K."/>
            <person name="Ghazi I.A."/>
            <person name="Yadav M."/>
            <person name="Pandit A."/>
            <person name="Bhargava A."/>
            <person name="Sureshbabu K."/>
            <person name="Batra K."/>
            <person name="Sharma T.R."/>
            <person name="Mohapatra T."/>
            <person name="Singh N.K."/>
            <person name="Messing J."/>
            <person name="Nelson A.B."/>
            <person name="Fuks G."/>
            <person name="Kavchok S."/>
            <person name="Keizer G."/>
            <person name="Linton E."/>
            <person name="Llaca V."/>
            <person name="Song R."/>
            <person name="Tanyolac B."/>
            <person name="Young S."/>
            <person name="Ho-Il K."/>
            <person name="Hahn J.H."/>
            <person name="Sangsakoo G."/>
            <person name="Vanavichit A."/>
            <person name="de Mattos Luiz.A.T."/>
            <person name="Zimmer P.D."/>
            <person name="Malone G."/>
            <person name="Dellagostin O."/>
            <person name="de Oliveira A.C."/>
            <person name="Bevan M."/>
            <person name="Bancroft I."/>
            <person name="Minx P."/>
            <person name="Cordum H."/>
            <person name="Wilson R."/>
            <person name="Cheng Z."/>
            <person name="Jin W."/>
            <person name="Jiang J."/>
            <person name="Leong S.A."/>
            <person name="Iwama H."/>
            <person name="Gojobori T."/>
            <person name="Itoh T."/>
            <person name="Niimura Y."/>
            <person name="Fujii Y."/>
            <person name="Habara T."/>
            <person name="Sakai H."/>
            <person name="Sato Y."/>
            <person name="Wilson G."/>
            <person name="Kumar K."/>
            <person name="McCouch S."/>
            <person name="Juretic N."/>
            <person name="Hoen D."/>
            <person name="Wright S."/>
            <person name="Bruskiewich R."/>
            <person name="Bureau T."/>
            <person name="Miyao A."/>
            <person name="Hirochika H."/>
            <person name="Nishikawa T."/>
            <person name="Kadowaki K."/>
            <person name="Sugiura M."/>
            <person name="Burr B."/>
            <person name="Sasaki T."/>
        </authorList>
    </citation>
    <scope>NUCLEOTIDE SEQUENCE [LARGE SCALE GENOMIC DNA]</scope>
    <source>
        <strain evidence="3">cv. Nipponbare</strain>
    </source>
</reference>
<dbReference type="EMBL" id="AP014960">
    <property type="protein sequence ID" value="BAS90560.1"/>
    <property type="molecule type" value="Genomic_DNA"/>
</dbReference>
<dbReference type="AlphaFoldDB" id="A0A0P0WDN4"/>
<feature type="compositionally biased region" description="Basic and acidic residues" evidence="1">
    <location>
        <begin position="111"/>
        <end position="123"/>
    </location>
</feature>
<feature type="compositionally biased region" description="Low complexity" evidence="1">
    <location>
        <begin position="127"/>
        <end position="144"/>
    </location>
</feature>
<keyword evidence="3" id="KW-1185">Reference proteome</keyword>
<name>A0A0P0WDN4_ORYSJ</name>